<dbReference type="SMART" id="SM00034">
    <property type="entry name" value="CLECT"/>
    <property type="match status" value="1"/>
</dbReference>
<dbReference type="InterPro" id="IPR050111">
    <property type="entry name" value="C-type_lectin/snaclec_domain"/>
</dbReference>
<dbReference type="InterPro" id="IPR016186">
    <property type="entry name" value="C-type_lectin-like/link_sf"/>
</dbReference>
<accession>A0A914E288</accession>
<keyword evidence="2" id="KW-1185">Reference proteome</keyword>
<protein>
    <submittedName>
        <fullName evidence="3">C-type lectin domain-containing protein</fullName>
    </submittedName>
</protein>
<evidence type="ECO:0000259" key="1">
    <source>
        <dbReference type="PROSITE" id="PS50041"/>
    </source>
</evidence>
<sequence>MDAESKCVSEGGHLTSIHGAQEKEFIDTLAIDVESTCYWIGLYNIFQDFVTWGWNDGAEFQYDSWAAGQPDKGTGHFCTLTLGGSYPNQNGTITWYNAFNCSTGYNFVCKRGLICA</sequence>
<dbReference type="Gene3D" id="3.10.100.10">
    <property type="entry name" value="Mannose-Binding Protein A, subunit A"/>
    <property type="match status" value="1"/>
</dbReference>
<name>A0A914E288_9BILA</name>
<evidence type="ECO:0000313" key="3">
    <source>
        <dbReference type="WBParaSite" id="ACRNAN_scaffold5256.g26279.t1"/>
    </source>
</evidence>
<dbReference type="PROSITE" id="PS50041">
    <property type="entry name" value="C_TYPE_LECTIN_2"/>
    <property type="match status" value="1"/>
</dbReference>
<proteinExistence type="predicted"/>
<feature type="domain" description="C-type lectin" evidence="1">
    <location>
        <begin position="1"/>
        <end position="110"/>
    </location>
</feature>
<dbReference type="AlphaFoldDB" id="A0A914E288"/>
<evidence type="ECO:0000313" key="2">
    <source>
        <dbReference type="Proteomes" id="UP000887540"/>
    </source>
</evidence>
<dbReference type="InterPro" id="IPR016187">
    <property type="entry name" value="CTDL_fold"/>
</dbReference>
<dbReference type="SUPFAM" id="SSF56436">
    <property type="entry name" value="C-type lectin-like"/>
    <property type="match status" value="1"/>
</dbReference>
<dbReference type="PANTHER" id="PTHR22803">
    <property type="entry name" value="MANNOSE, PHOSPHOLIPASE, LECTIN RECEPTOR RELATED"/>
    <property type="match status" value="1"/>
</dbReference>
<dbReference type="CDD" id="cd00037">
    <property type="entry name" value="CLECT"/>
    <property type="match status" value="1"/>
</dbReference>
<reference evidence="3" key="1">
    <citation type="submission" date="2022-11" db="UniProtKB">
        <authorList>
            <consortium name="WormBaseParasite"/>
        </authorList>
    </citation>
    <scope>IDENTIFICATION</scope>
</reference>
<dbReference type="InterPro" id="IPR001304">
    <property type="entry name" value="C-type_lectin-like"/>
</dbReference>
<dbReference type="Pfam" id="PF00059">
    <property type="entry name" value="Lectin_C"/>
    <property type="match status" value="1"/>
</dbReference>
<dbReference type="WBParaSite" id="ACRNAN_scaffold5256.g26279.t1">
    <property type="protein sequence ID" value="ACRNAN_scaffold5256.g26279.t1"/>
    <property type="gene ID" value="ACRNAN_scaffold5256.g26279"/>
</dbReference>
<dbReference type="Proteomes" id="UP000887540">
    <property type="component" value="Unplaced"/>
</dbReference>
<organism evidence="2 3">
    <name type="scientific">Acrobeloides nanus</name>
    <dbReference type="NCBI Taxonomy" id="290746"/>
    <lineage>
        <taxon>Eukaryota</taxon>
        <taxon>Metazoa</taxon>
        <taxon>Ecdysozoa</taxon>
        <taxon>Nematoda</taxon>
        <taxon>Chromadorea</taxon>
        <taxon>Rhabditida</taxon>
        <taxon>Tylenchina</taxon>
        <taxon>Cephalobomorpha</taxon>
        <taxon>Cephaloboidea</taxon>
        <taxon>Cephalobidae</taxon>
        <taxon>Acrobeloides</taxon>
    </lineage>
</organism>